<dbReference type="SUPFAM" id="SSF52540">
    <property type="entry name" value="P-loop containing nucleoside triphosphate hydrolases"/>
    <property type="match status" value="1"/>
</dbReference>
<proteinExistence type="predicted"/>
<evidence type="ECO:0000313" key="4">
    <source>
        <dbReference type="Proteomes" id="UP000177325"/>
    </source>
</evidence>
<protein>
    <recommendedName>
        <fullName evidence="2">Type IV secretion system coupling protein TraD DNA-binding domain-containing protein</fullName>
    </recommendedName>
</protein>
<evidence type="ECO:0000256" key="1">
    <source>
        <dbReference type="SAM" id="MobiDB-lite"/>
    </source>
</evidence>
<feature type="region of interest" description="Disordered" evidence="1">
    <location>
        <begin position="631"/>
        <end position="675"/>
    </location>
</feature>
<dbReference type="Pfam" id="PF10412">
    <property type="entry name" value="TrwB_AAD_bind"/>
    <property type="match status" value="1"/>
</dbReference>
<comment type="caution">
    <text evidence="3">The sequence shown here is derived from an EMBL/GenBank/DDBJ whole genome shotgun (WGS) entry which is preliminary data.</text>
</comment>
<dbReference type="InterPro" id="IPR019476">
    <property type="entry name" value="T4SS_TraD_DNA-bd"/>
</dbReference>
<feature type="compositionally biased region" description="Low complexity" evidence="1">
    <location>
        <begin position="451"/>
        <end position="461"/>
    </location>
</feature>
<dbReference type="InterPro" id="IPR027417">
    <property type="entry name" value="P-loop_NTPase"/>
</dbReference>
<dbReference type="STRING" id="1798525.A3G90_04905"/>
<gene>
    <name evidence="3" type="ORF">A3G90_04905</name>
</gene>
<dbReference type="PANTHER" id="PTHR30121:SF11">
    <property type="entry name" value="AAA+ ATPASE DOMAIN-CONTAINING PROTEIN"/>
    <property type="match status" value="1"/>
</dbReference>
<feature type="domain" description="Type IV secretion system coupling protein TraD DNA-binding" evidence="2">
    <location>
        <begin position="26"/>
        <end position="343"/>
    </location>
</feature>
<accession>A0A1F6FHM1</accession>
<evidence type="ECO:0000313" key="3">
    <source>
        <dbReference type="EMBL" id="OGG85360.1"/>
    </source>
</evidence>
<evidence type="ECO:0000259" key="2">
    <source>
        <dbReference type="Pfam" id="PF10412"/>
    </source>
</evidence>
<reference evidence="3 4" key="1">
    <citation type="journal article" date="2016" name="Nat. Commun.">
        <title>Thousands of microbial genomes shed light on interconnected biogeochemical processes in an aquifer system.</title>
        <authorList>
            <person name="Anantharaman K."/>
            <person name="Brown C.T."/>
            <person name="Hug L.A."/>
            <person name="Sharon I."/>
            <person name="Castelle C.J."/>
            <person name="Probst A.J."/>
            <person name="Thomas B.C."/>
            <person name="Singh A."/>
            <person name="Wilkins M.J."/>
            <person name="Karaoz U."/>
            <person name="Brodie E.L."/>
            <person name="Williams K.H."/>
            <person name="Hubbard S.S."/>
            <person name="Banfield J.F."/>
        </authorList>
    </citation>
    <scope>NUCLEOTIDE SEQUENCE [LARGE SCALE GENOMIC DNA]</scope>
</reference>
<sequence>MGFDPEKITFFAKTDARGKQVPFGIKAKDRQRHMYVVGKTGMGKSTLLENMAAQDIQNGEGMAFIDPHGSAAETLLDYVPEHRINDVVYFAPFDLDNPVSFNVMEDVGPDKRHLVVSGLMSTFKKIWVDAWSARMEYILTNALLVLIEYPDTTLLSVNRLFSDKAYRNQVVDYCKDPAVKAFWTEEFANYTDRFAAEALPAIQNKIGQFTGNPLIRNIIGQPHSSFDIRKIMDEKKILIMNLSKGLVGETNANLLGSMLTTRIYLAAMSRADLPVEQMRTMPNFYFYVDEFQSFANATFANILSEARKYHLNLIIAHQYIEQMEEEVRDAVFGNVGTTVSFRVGPFDAETLETVFTPRFLATDLVNLGFAQIYLTLMIDGIGSQPFSAVTLPPVERPHMSCKGMVIAASRKNNARPREEVEKIIFDLHTPVKVEPKKTNSQYVAERKSEAAVKPAATAPVKSVETVHKTSQSQPAAAPRQPERPKTEHLPRVDTKEQAPVTKRTEERAPEANMAEERPRVQNPERKHEHESHKRPQQPSKSPEDLKAVLARLSKGGEDKSTKSAPEVSPLRSALADVLKQVDTGVHTAGEPVPPPHKPEEVTPAPVHQKPEETKPVANREEIERLAAEAEAAFSALETHTAPEAKQDTASDDPLAPKKIEKLFKSSGGERSPFAS</sequence>
<feature type="region of interest" description="Disordered" evidence="1">
    <location>
        <begin position="438"/>
        <end position="617"/>
    </location>
</feature>
<dbReference type="AlphaFoldDB" id="A0A1F6FHM1"/>
<dbReference type="EMBL" id="MFMM01000001">
    <property type="protein sequence ID" value="OGG85360.1"/>
    <property type="molecule type" value="Genomic_DNA"/>
</dbReference>
<feature type="compositionally biased region" description="Basic and acidic residues" evidence="1">
    <location>
        <begin position="480"/>
        <end position="533"/>
    </location>
</feature>
<dbReference type="InterPro" id="IPR051162">
    <property type="entry name" value="T4SS_component"/>
</dbReference>
<dbReference type="CDD" id="cd01127">
    <property type="entry name" value="TrwB_TraG_TraD_VirD4"/>
    <property type="match status" value="1"/>
</dbReference>
<organism evidence="3 4">
    <name type="scientific">Candidatus Kaiserbacteria bacterium RIFCSPLOWO2_12_FULL_45_26</name>
    <dbReference type="NCBI Taxonomy" id="1798525"/>
    <lineage>
        <taxon>Bacteria</taxon>
        <taxon>Candidatus Kaiseribacteriota</taxon>
    </lineage>
</organism>
<feature type="compositionally biased region" description="Basic and acidic residues" evidence="1">
    <location>
        <begin position="640"/>
        <end position="663"/>
    </location>
</feature>
<dbReference type="Gene3D" id="3.40.50.300">
    <property type="entry name" value="P-loop containing nucleotide triphosphate hydrolases"/>
    <property type="match status" value="2"/>
</dbReference>
<feature type="compositionally biased region" description="Low complexity" evidence="1">
    <location>
        <begin position="470"/>
        <end position="479"/>
    </location>
</feature>
<name>A0A1F6FHM1_9BACT</name>
<feature type="compositionally biased region" description="Basic and acidic residues" evidence="1">
    <location>
        <begin position="608"/>
        <end position="617"/>
    </location>
</feature>
<dbReference type="Proteomes" id="UP000177325">
    <property type="component" value="Unassembled WGS sequence"/>
</dbReference>
<dbReference type="PANTHER" id="PTHR30121">
    <property type="entry name" value="UNCHARACTERIZED PROTEIN YJGR-RELATED"/>
    <property type="match status" value="1"/>
</dbReference>